<keyword evidence="10" id="KW-1185">Reference proteome</keyword>
<dbReference type="Gene3D" id="1.10.3720.10">
    <property type="entry name" value="MetI-like"/>
    <property type="match status" value="1"/>
</dbReference>
<name>A0A1H1JEB6_9BURK</name>
<protein>
    <submittedName>
        <fullName evidence="9">Sulfonate transport system permease protein</fullName>
    </submittedName>
</protein>
<keyword evidence="4 7" id="KW-0812">Transmembrane</keyword>
<evidence type="ECO:0000256" key="5">
    <source>
        <dbReference type="ARBA" id="ARBA00022989"/>
    </source>
</evidence>
<dbReference type="GO" id="GO:0042918">
    <property type="term" value="P:alkanesulfonate transmembrane transport"/>
    <property type="evidence" value="ECO:0007669"/>
    <property type="project" value="UniProtKB-ARBA"/>
</dbReference>
<dbReference type="SUPFAM" id="SSF161098">
    <property type="entry name" value="MetI-like"/>
    <property type="match status" value="1"/>
</dbReference>
<dbReference type="PANTHER" id="PTHR30151">
    <property type="entry name" value="ALKANE SULFONATE ABC TRANSPORTER-RELATED, MEMBRANE SUBUNIT"/>
    <property type="match status" value="1"/>
</dbReference>
<comment type="subcellular location">
    <subcellularLocation>
        <location evidence="1 7">Cell membrane</location>
        <topology evidence="1 7">Multi-pass membrane protein</topology>
    </subcellularLocation>
</comment>
<evidence type="ECO:0000256" key="6">
    <source>
        <dbReference type="ARBA" id="ARBA00023136"/>
    </source>
</evidence>
<keyword evidence="3" id="KW-1003">Cell membrane</keyword>
<dbReference type="RefSeq" id="WP_074773119.1">
    <property type="nucleotide sequence ID" value="NZ_FNKP01000003.1"/>
</dbReference>
<dbReference type="FunFam" id="1.10.3720.10:FF:000003">
    <property type="entry name" value="Aliphatic sulfonate ABC transporter permease"/>
    <property type="match status" value="1"/>
</dbReference>
<evidence type="ECO:0000256" key="1">
    <source>
        <dbReference type="ARBA" id="ARBA00004651"/>
    </source>
</evidence>
<dbReference type="EMBL" id="FNKP01000003">
    <property type="protein sequence ID" value="SDR48337.1"/>
    <property type="molecule type" value="Genomic_DNA"/>
</dbReference>
<feature type="transmembrane region" description="Helical" evidence="7">
    <location>
        <begin position="29"/>
        <end position="47"/>
    </location>
</feature>
<keyword evidence="5 7" id="KW-1133">Transmembrane helix</keyword>
<feature type="transmembrane region" description="Helical" evidence="7">
    <location>
        <begin position="142"/>
        <end position="161"/>
    </location>
</feature>
<accession>A0A1H1JEB6</accession>
<evidence type="ECO:0000313" key="9">
    <source>
        <dbReference type="EMBL" id="SDR48337.1"/>
    </source>
</evidence>
<feature type="transmembrane region" description="Helical" evidence="7">
    <location>
        <begin position="182"/>
        <end position="203"/>
    </location>
</feature>
<evidence type="ECO:0000256" key="7">
    <source>
        <dbReference type="RuleBase" id="RU363032"/>
    </source>
</evidence>
<dbReference type="InterPro" id="IPR000515">
    <property type="entry name" value="MetI-like"/>
</dbReference>
<dbReference type="AlphaFoldDB" id="A0A1H1JEB6"/>
<evidence type="ECO:0000313" key="10">
    <source>
        <dbReference type="Proteomes" id="UP000183487"/>
    </source>
</evidence>
<dbReference type="Proteomes" id="UP000183487">
    <property type="component" value="Unassembled WGS sequence"/>
</dbReference>
<dbReference type="PANTHER" id="PTHR30151:SF38">
    <property type="entry name" value="ALIPHATIC SULFONATES TRANSPORT PERMEASE PROTEIN SSUC-RELATED"/>
    <property type="match status" value="1"/>
</dbReference>
<comment type="similarity">
    <text evidence="7">Belongs to the binding-protein-dependent transport system permease family.</text>
</comment>
<feature type="transmembrane region" description="Helical" evidence="7">
    <location>
        <begin position="237"/>
        <end position="256"/>
    </location>
</feature>
<dbReference type="GO" id="GO:0005886">
    <property type="term" value="C:plasma membrane"/>
    <property type="evidence" value="ECO:0007669"/>
    <property type="project" value="UniProtKB-SubCell"/>
</dbReference>
<dbReference type="PROSITE" id="PS50928">
    <property type="entry name" value="ABC_TM1"/>
    <property type="match status" value="1"/>
</dbReference>
<feature type="transmembrane region" description="Helical" evidence="7">
    <location>
        <begin position="84"/>
        <end position="105"/>
    </location>
</feature>
<keyword evidence="2 7" id="KW-0813">Transport</keyword>
<evidence type="ECO:0000256" key="4">
    <source>
        <dbReference type="ARBA" id="ARBA00022692"/>
    </source>
</evidence>
<evidence type="ECO:0000256" key="2">
    <source>
        <dbReference type="ARBA" id="ARBA00022448"/>
    </source>
</evidence>
<evidence type="ECO:0000256" key="3">
    <source>
        <dbReference type="ARBA" id="ARBA00022475"/>
    </source>
</evidence>
<dbReference type="Pfam" id="PF00528">
    <property type="entry name" value="BPD_transp_1"/>
    <property type="match status" value="1"/>
</dbReference>
<organism evidence="9 10">
    <name type="scientific">Paraburkholderia fungorum</name>
    <dbReference type="NCBI Taxonomy" id="134537"/>
    <lineage>
        <taxon>Bacteria</taxon>
        <taxon>Pseudomonadati</taxon>
        <taxon>Pseudomonadota</taxon>
        <taxon>Betaproteobacteria</taxon>
        <taxon>Burkholderiales</taxon>
        <taxon>Burkholderiaceae</taxon>
        <taxon>Paraburkholderia</taxon>
    </lineage>
</organism>
<dbReference type="InterPro" id="IPR035906">
    <property type="entry name" value="MetI-like_sf"/>
</dbReference>
<dbReference type="OrthoDB" id="8138334at2"/>
<dbReference type="CDD" id="cd06261">
    <property type="entry name" value="TM_PBP2"/>
    <property type="match status" value="1"/>
</dbReference>
<sequence>MSAKTEFLTPHAFNESTQRRLPSIRWRRAVSPIALLFAWQIACWNGWVSTRFIPAPVTIAQTFWAMTVSGELARNLLVSLGRSASGLAIGATIGVVAALVAGLSSKGEDAIDPPMQMLRTMPHLALVPLFILWFGIGEAPKIALVALGSAFPIYLNLYAGIRHVDPKVIEAMTTIGLTRAEMIWHIILPGALPSALVGLRYAIGVAWLSLVVGEQVNASSGVGYLVMNAREFVRTDIIFVGLIVYSLLGLAADALVRKLESAALVWRPTAQKK</sequence>
<gene>
    <name evidence="9" type="ORF">SAMN05443245_6184</name>
</gene>
<reference evidence="10" key="1">
    <citation type="submission" date="2016-10" db="EMBL/GenBank/DDBJ databases">
        <authorList>
            <person name="Varghese N."/>
        </authorList>
    </citation>
    <scope>NUCLEOTIDE SEQUENCE [LARGE SCALE GENOMIC DNA]</scope>
    <source>
        <strain evidence="10">GAS106B</strain>
    </source>
</reference>
<feature type="transmembrane region" description="Helical" evidence="7">
    <location>
        <begin position="117"/>
        <end position="136"/>
    </location>
</feature>
<feature type="domain" description="ABC transmembrane type-1" evidence="8">
    <location>
        <begin position="72"/>
        <end position="256"/>
    </location>
</feature>
<proteinExistence type="inferred from homology"/>
<keyword evidence="6 7" id="KW-0472">Membrane</keyword>
<evidence type="ECO:0000259" key="8">
    <source>
        <dbReference type="PROSITE" id="PS50928"/>
    </source>
</evidence>